<dbReference type="GO" id="GO:0035361">
    <property type="term" value="C:Cul8-RING ubiquitin ligase complex"/>
    <property type="evidence" value="ECO:0007669"/>
    <property type="project" value="TreeGrafter"/>
</dbReference>
<proteinExistence type="predicted"/>
<feature type="compositionally biased region" description="Low complexity" evidence="1">
    <location>
        <begin position="292"/>
        <end position="311"/>
    </location>
</feature>
<dbReference type="EMBL" id="LT671824">
    <property type="protein sequence ID" value="SHO78300.1"/>
    <property type="molecule type" value="Genomic_DNA"/>
</dbReference>
<feature type="compositionally biased region" description="Low complexity" evidence="1">
    <location>
        <begin position="124"/>
        <end position="140"/>
    </location>
</feature>
<dbReference type="Pfam" id="PF09462">
    <property type="entry name" value="Mus7"/>
    <property type="match status" value="1"/>
</dbReference>
<dbReference type="OMA" id="DKWLECW"/>
<dbReference type="GO" id="GO:0000724">
    <property type="term" value="P:double-strand break repair via homologous recombination"/>
    <property type="evidence" value="ECO:0007669"/>
    <property type="project" value="TreeGrafter"/>
</dbReference>
<dbReference type="GO" id="GO:0005634">
    <property type="term" value="C:nucleus"/>
    <property type="evidence" value="ECO:0007669"/>
    <property type="project" value="InterPro"/>
</dbReference>
<feature type="region of interest" description="Disordered" evidence="1">
    <location>
        <begin position="292"/>
        <end position="323"/>
    </location>
</feature>
<dbReference type="GO" id="GO:0031297">
    <property type="term" value="P:replication fork processing"/>
    <property type="evidence" value="ECO:0007669"/>
    <property type="project" value="InterPro"/>
</dbReference>
<feature type="region of interest" description="Disordered" evidence="1">
    <location>
        <begin position="200"/>
        <end position="263"/>
    </location>
</feature>
<name>A0A1M8A733_MALS4</name>
<feature type="compositionally biased region" description="Low complexity" evidence="1">
    <location>
        <begin position="147"/>
        <end position="157"/>
    </location>
</feature>
<gene>
    <name evidence="2" type="ORF">MSYG_2642</name>
</gene>
<keyword evidence="3" id="KW-1185">Reference proteome</keyword>
<sequence length="1335" mass="146396">MPARGSGPVVGTSDAEEAVGWGSDSGAGDLVDTSRCSRHHTLFGTEPRRRARASAAPPPPATPAPAPAPRHHLRTRNIAQIHPYTIEALRYRRELYANDWQDAVVSQREWRRRPLLEESEARKTASPSLSPPRRTRSPSATDPPIPSASSPRSARASPAPPSPSSSDSTDYERRFRVLKRMMPVHMARACIDDLRAMRHGVSSDSDDEVPARPRAEPHSALQPGESRRRLRHTAEAARAPLLSDVSSSESASDTPPPPSPRLRNADLRWWAVRRRAPSPVREGDVIDRMLSRATAQRARRAPASARSTARSKGSPGARRSARTTLPTWLTGRRDASPTPRAQAHHAGTYVLPGAGHIHGVPTQRRDLVSRLPYVPPAHPALDLRREARAAAPIATPTHPRRVSRGAGRGARNAGGPEPARSPRAAPAPALPAAWHAAPPAWRDDLQALLHWDGLLHVEVDLGVAPPPLGVRFAADTDLGRGRLHALLHGTVPPAPLTCHVLGHTLHDHMSMDDVGATLAALGERLDDTRLWRPLVHFLGTWLSMQAARYPREGVALAGAFEVGAASEMLCAWAQAQLQRALPVEPTLLLLWFRVEVQWRVWQLGACTPVPVLDVAQPLMLRLLASGLARTLAHIAEADRTPLTDLTAELWVHAVHVLGRIDDEAFWDVLAAAADDYFALTPCSALVRCERAWLIVLGVCSLSFFSAAAGVAGPAPHVRAHWATIQALLARVRLRYDAPVERAAPRQLLQKRDAYIHVLLHRCFLLCTRWQWPLLHSESLLRHLFDVFDAHALEDLPSEHDHDFAPFLRHFDASRLLDAPPQGSAYHVFLQLLGRASAELQQVPDGRQRLARLFSRMTPVRVMPFTQADPPVSTERAKLFNHYSIVMLFLYFEPASALLRLRQIRSFLAFTPADRASQIACIRAMVYAGTLFRHHGLDVQPVVAWLVDVLQALQAAAGAPHPSDGLAARHAAQTQRELTRMVAVLVRSVQHLVEHPGFPGRTVYPPLALLHPAWTHELLQQAPPPDVAVEVLHVTRAFLAQRTLALQPVPSARAPGVDDVDDEFDDTLLTDPSLDALLGEAADPSPDADLAGQLHTHLSPALFQLLDSWTSAPRADARTALEALVAQAEMQARVDLLVDTWAECARVLVYHNRRDWRGYLTLGNESWKRLRAPVQKRLVAVRFAARLAAWDPQALAACATECVMVWFHGLAAYRADELPALTAALAPHDSLVPHGTPRDAAAFAAAHLALIEHVVRTMREESETQPTRVGLFIQCLSALLSSIRVYTAHTPEPAYLDQCARLLEVVHTLGGAVGRGIGAEWQATQTAVQSLARARP</sequence>
<dbReference type="Proteomes" id="UP000186303">
    <property type="component" value="Chromosome 4"/>
</dbReference>
<reference evidence="3" key="1">
    <citation type="journal article" date="2017" name="Nucleic Acids Res.">
        <title>Proteogenomics produces comprehensive and highly accurate protein-coding gene annotation in a complete genome assembly of Malassezia sympodialis.</title>
        <authorList>
            <person name="Zhu Y."/>
            <person name="Engstroem P.G."/>
            <person name="Tellgren-Roth C."/>
            <person name="Baudo C.D."/>
            <person name="Kennell J.C."/>
            <person name="Sun S."/>
            <person name="Billmyre R.B."/>
            <person name="Schroeder M.S."/>
            <person name="Andersson A."/>
            <person name="Holm T."/>
            <person name="Sigurgeirsson B."/>
            <person name="Wu G."/>
            <person name="Sankaranarayanan S.R."/>
            <person name="Siddharthan R."/>
            <person name="Sanyal K."/>
            <person name="Lundeberg J."/>
            <person name="Nystedt B."/>
            <person name="Boekhout T."/>
            <person name="Dawson T.L. Jr."/>
            <person name="Heitman J."/>
            <person name="Scheynius A."/>
            <person name="Lehtioe J."/>
        </authorList>
    </citation>
    <scope>NUCLEOTIDE SEQUENCE [LARGE SCALE GENOMIC DNA]</scope>
    <source>
        <strain evidence="3">ATCC 42132</strain>
    </source>
</reference>
<evidence type="ECO:0000313" key="3">
    <source>
        <dbReference type="Proteomes" id="UP000186303"/>
    </source>
</evidence>
<dbReference type="PANTHER" id="PTHR28122">
    <property type="entry name" value="E3 UBIQUITIN-PROTEIN LIGASE SUBSTRATE RECEPTOR MMS22"/>
    <property type="match status" value="1"/>
</dbReference>
<feature type="compositionally biased region" description="Low complexity" evidence="1">
    <location>
        <begin position="239"/>
        <end position="253"/>
    </location>
</feature>
<feature type="compositionally biased region" description="Low complexity" evidence="1">
    <location>
        <begin position="409"/>
        <end position="431"/>
    </location>
</feature>
<feature type="region of interest" description="Disordered" evidence="1">
    <location>
        <begin position="390"/>
        <end position="431"/>
    </location>
</feature>
<feature type="region of interest" description="Disordered" evidence="1">
    <location>
        <begin position="1"/>
        <end position="70"/>
    </location>
</feature>
<protein>
    <submittedName>
        <fullName evidence="2">Uncharacterized protein</fullName>
    </submittedName>
</protein>
<feature type="region of interest" description="Disordered" evidence="1">
    <location>
        <begin position="118"/>
        <end position="171"/>
    </location>
</feature>
<evidence type="ECO:0000313" key="2">
    <source>
        <dbReference type="EMBL" id="SHO78300.1"/>
    </source>
</evidence>
<dbReference type="OrthoDB" id="2386201at2759"/>
<dbReference type="PANTHER" id="PTHR28122:SF1">
    <property type="entry name" value="E3 UBIQUITIN-PROTEIN LIGASE SUBSTRATE RECEPTOR MMS22"/>
    <property type="match status" value="1"/>
</dbReference>
<dbReference type="VEuPathDB" id="FungiDB:MSYG_2642"/>
<accession>A0A1M8A733</accession>
<feature type="compositionally biased region" description="Pro residues" evidence="1">
    <location>
        <begin position="56"/>
        <end position="68"/>
    </location>
</feature>
<evidence type="ECO:0000256" key="1">
    <source>
        <dbReference type="SAM" id="MobiDB-lite"/>
    </source>
</evidence>
<dbReference type="InterPro" id="IPR019021">
    <property type="entry name" value="Mms22"/>
</dbReference>
<organism evidence="2 3">
    <name type="scientific">Malassezia sympodialis (strain ATCC 42132)</name>
    <name type="common">Atopic eczema-associated yeast</name>
    <dbReference type="NCBI Taxonomy" id="1230383"/>
    <lineage>
        <taxon>Eukaryota</taxon>
        <taxon>Fungi</taxon>
        <taxon>Dikarya</taxon>
        <taxon>Basidiomycota</taxon>
        <taxon>Ustilaginomycotina</taxon>
        <taxon>Malasseziomycetes</taxon>
        <taxon>Malasseziales</taxon>
        <taxon>Malasseziaceae</taxon>
        <taxon>Malassezia</taxon>
    </lineage>
</organism>